<dbReference type="AlphaFoldDB" id="A0A154BND3"/>
<gene>
    <name evidence="2" type="ORF">AXX12_12260</name>
</gene>
<reference evidence="2 3" key="1">
    <citation type="submission" date="2016-02" db="EMBL/GenBank/DDBJ databases">
        <title>Anaerosporomusa subterraneum gen. nov., sp. nov., a spore-forming obligate anaerobe isolated from saprolite.</title>
        <authorList>
            <person name="Choi J.K."/>
            <person name="Shah M."/>
            <person name="Yee N."/>
        </authorList>
    </citation>
    <scope>NUCLEOTIDE SEQUENCE [LARGE SCALE GENOMIC DNA]</scope>
    <source>
        <strain evidence="2 3">RU4</strain>
    </source>
</reference>
<evidence type="ECO:0000313" key="3">
    <source>
        <dbReference type="Proteomes" id="UP000076268"/>
    </source>
</evidence>
<evidence type="ECO:0000313" key="2">
    <source>
        <dbReference type="EMBL" id="KYZ75484.1"/>
    </source>
</evidence>
<evidence type="ECO:0000259" key="1">
    <source>
        <dbReference type="SMART" id="SM00849"/>
    </source>
</evidence>
<dbReference type="PANTHER" id="PTHR46018">
    <property type="entry name" value="ZINC PHOSPHODIESTERASE ELAC PROTEIN 1"/>
    <property type="match status" value="1"/>
</dbReference>
<dbReference type="InterPro" id="IPR036866">
    <property type="entry name" value="RibonucZ/Hydroxyglut_hydro"/>
</dbReference>
<name>A0A154BND3_ANASB</name>
<feature type="domain" description="Metallo-beta-lactamase" evidence="1">
    <location>
        <begin position="33"/>
        <end position="204"/>
    </location>
</feature>
<proteinExistence type="predicted"/>
<dbReference type="SMART" id="SM00849">
    <property type="entry name" value="Lactamase_B"/>
    <property type="match status" value="1"/>
</dbReference>
<keyword evidence="3" id="KW-1185">Reference proteome</keyword>
<dbReference type="GO" id="GO:0042781">
    <property type="term" value="F:3'-tRNA processing endoribonuclease activity"/>
    <property type="evidence" value="ECO:0007669"/>
    <property type="project" value="TreeGrafter"/>
</dbReference>
<dbReference type="CDD" id="cd07716">
    <property type="entry name" value="RNaseZ_short-form-like_MBL-fold"/>
    <property type="match status" value="1"/>
</dbReference>
<dbReference type="EMBL" id="LSGP01000023">
    <property type="protein sequence ID" value="KYZ75484.1"/>
    <property type="molecule type" value="Genomic_DNA"/>
</dbReference>
<dbReference type="Gene3D" id="3.60.15.10">
    <property type="entry name" value="Ribonuclease Z/Hydroxyacylglutathione hydrolase-like"/>
    <property type="match status" value="1"/>
</dbReference>
<dbReference type="SUPFAM" id="SSF56281">
    <property type="entry name" value="Metallo-hydrolase/oxidoreductase"/>
    <property type="match status" value="1"/>
</dbReference>
<accession>A0A154BND3</accession>
<dbReference type="PANTHER" id="PTHR46018:SF4">
    <property type="entry name" value="METALLO-HYDROLASE YHFI-RELATED"/>
    <property type="match status" value="1"/>
</dbReference>
<dbReference type="OrthoDB" id="9802897at2"/>
<sequence>MFPSVETIMTYGECSMKLVVVGCFGAYPPRNGATSGYLVEDHTTKVLLDCGSGVIASLQNYINLNELDAVVFSHYHRDHCADLECMQYATMIDMQLEKRKRPLVMWGNEDAGVIPSLDYEKYCIGMRYVEHVPFTIGGLRFTTQANKHDIPSFSIKVEDSQGGCIVYSGDTEYYDRFSDFAEGVDWLLCECSLYSDQRGQVEGHLCATEAGQIAARASVRNLALTHLPNYGDRESLIQEAGTIYGGKIVLAYPGMVLKI</sequence>
<dbReference type="InterPro" id="IPR001279">
    <property type="entry name" value="Metallo-B-lactamas"/>
</dbReference>
<dbReference type="STRING" id="1794912.AXX12_12260"/>
<dbReference type="Pfam" id="PF12706">
    <property type="entry name" value="Lactamase_B_2"/>
    <property type="match status" value="1"/>
</dbReference>
<comment type="caution">
    <text evidence="2">The sequence shown here is derived from an EMBL/GenBank/DDBJ whole genome shotgun (WGS) entry which is preliminary data.</text>
</comment>
<organism evidence="2 3">
    <name type="scientific">Anaerosporomusa subterranea</name>
    <dbReference type="NCBI Taxonomy" id="1794912"/>
    <lineage>
        <taxon>Bacteria</taxon>
        <taxon>Bacillati</taxon>
        <taxon>Bacillota</taxon>
        <taxon>Negativicutes</taxon>
        <taxon>Acetonemataceae</taxon>
        <taxon>Anaerosporomusa</taxon>
    </lineage>
</organism>
<protein>
    <recommendedName>
        <fullName evidence="1">Metallo-beta-lactamase domain-containing protein</fullName>
    </recommendedName>
</protein>
<dbReference type="Proteomes" id="UP000076268">
    <property type="component" value="Unassembled WGS sequence"/>
</dbReference>